<evidence type="ECO:0000256" key="3">
    <source>
        <dbReference type="ARBA" id="ARBA00022490"/>
    </source>
</evidence>
<dbReference type="AlphaFoldDB" id="A0AA88U9Q4"/>
<evidence type="ECO:0000313" key="8">
    <source>
        <dbReference type="Proteomes" id="UP001187471"/>
    </source>
</evidence>
<keyword evidence="4" id="KW-0539">Nucleus</keyword>
<organism evidence="7 8">
    <name type="scientific">Escallonia rubra</name>
    <dbReference type="NCBI Taxonomy" id="112253"/>
    <lineage>
        <taxon>Eukaryota</taxon>
        <taxon>Viridiplantae</taxon>
        <taxon>Streptophyta</taxon>
        <taxon>Embryophyta</taxon>
        <taxon>Tracheophyta</taxon>
        <taxon>Spermatophyta</taxon>
        <taxon>Magnoliopsida</taxon>
        <taxon>eudicotyledons</taxon>
        <taxon>Gunneridae</taxon>
        <taxon>Pentapetalae</taxon>
        <taxon>asterids</taxon>
        <taxon>campanulids</taxon>
        <taxon>Escalloniales</taxon>
        <taxon>Escalloniaceae</taxon>
        <taxon>Escallonia</taxon>
    </lineage>
</organism>
<evidence type="ECO:0000256" key="5">
    <source>
        <dbReference type="SAM" id="MobiDB-lite"/>
    </source>
</evidence>
<dbReference type="EMBL" id="JAVXUO010002168">
    <property type="protein sequence ID" value="KAK2975673.1"/>
    <property type="molecule type" value="Genomic_DNA"/>
</dbReference>
<evidence type="ECO:0000256" key="2">
    <source>
        <dbReference type="ARBA" id="ARBA00004496"/>
    </source>
</evidence>
<dbReference type="Proteomes" id="UP001187471">
    <property type="component" value="Unassembled WGS sequence"/>
</dbReference>
<evidence type="ECO:0000256" key="1">
    <source>
        <dbReference type="ARBA" id="ARBA00004123"/>
    </source>
</evidence>
<evidence type="ECO:0000256" key="4">
    <source>
        <dbReference type="ARBA" id="ARBA00023242"/>
    </source>
</evidence>
<dbReference type="PANTHER" id="PTHR31513:SF1">
    <property type="entry name" value="EPHRIN TYPE-B RECEPTOR"/>
    <property type="match status" value="1"/>
</dbReference>
<comment type="subcellular location">
    <subcellularLocation>
        <location evidence="2">Cytoplasm</location>
    </subcellularLocation>
    <subcellularLocation>
        <location evidence="1">Nucleus</location>
    </subcellularLocation>
</comment>
<sequence length="178" mass="19555">MAAEAETLTLNSPPPQSQPEKVSVSFSIWPPTQRTRDAVLSRLIETLSLRPLRLAATTDLMLAYVDFFLGGDENIIDLPPRFHQRFPLCLSFGGDGSYMAPFALHSDNIITRLMSQDLVGLVGITNMHSSIDITDMAGVRMSAMYKVGIANMHSSIDITDMAGGHDFCLFPIIQVLNI</sequence>
<comment type="caution">
    <text evidence="7">The sequence shown here is derived from an EMBL/GenBank/DDBJ whole genome shotgun (WGS) entry which is preliminary data.</text>
</comment>
<dbReference type="Gene3D" id="1.10.246.200">
    <property type="entry name" value="WPP domain"/>
    <property type="match status" value="1"/>
</dbReference>
<feature type="region of interest" description="Disordered" evidence="5">
    <location>
        <begin position="1"/>
        <end position="22"/>
    </location>
</feature>
<feature type="domain" description="WPP" evidence="6">
    <location>
        <begin position="25"/>
        <end position="48"/>
    </location>
</feature>
<proteinExistence type="predicted"/>
<name>A0AA88U9Q4_9ASTE</name>
<keyword evidence="3" id="KW-0963">Cytoplasm</keyword>
<evidence type="ECO:0000259" key="6">
    <source>
        <dbReference type="Pfam" id="PF13943"/>
    </source>
</evidence>
<keyword evidence="8" id="KW-1185">Reference proteome</keyword>
<protein>
    <recommendedName>
        <fullName evidence="6">WPP domain-containing protein</fullName>
    </recommendedName>
</protein>
<gene>
    <name evidence="7" type="ORF">RJ640_025969</name>
</gene>
<dbReference type="GO" id="GO:0005634">
    <property type="term" value="C:nucleus"/>
    <property type="evidence" value="ECO:0007669"/>
    <property type="project" value="UniProtKB-SubCell"/>
</dbReference>
<reference evidence="7" key="1">
    <citation type="submission" date="2022-12" db="EMBL/GenBank/DDBJ databases">
        <title>Draft genome assemblies for two species of Escallonia (Escalloniales).</title>
        <authorList>
            <person name="Chanderbali A."/>
            <person name="Dervinis C."/>
            <person name="Anghel I."/>
            <person name="Soltis D."/>
            <person name="Soltis P."/>
            <person name="Zapata F."/>
        </authorList>
    </citation>
    <scope>NUCLEOTIDE SEQUENCE</scope>
    <source>
        <strain evidence="7">UCBG92.1500</strain>
        <tissue evidence="7">Leaf</tissue>
    </source>
</reference>
<accession>A0AA88U9Q4</accession>
<evidence type="ECO:0000313" key="7">
    <source>
        <dbReference type="EMBL" id="KAK2975673.1"/>
    </source>
</evidence>
<dbReference type="PANTHER" id="PTHR31513">
    <property type="entry name" value="EPHRIN TYPE-B RECEPTOR"/>
    <property type="match status" value="1"/>
</dbReference>
<dbReference type="InterPro" id="IPR038214">
    <property type="entry name" value="WPP_sf"/>
</dbReference>
<dbReference type="GO" id="GO:0005737">
    <property type="term" value="C:cytoplasm"/>
    <property type="evidence" value="ECO:0007669"/>
    <property type="project" value="UniProtKB-SubCell"/>
</dbReference>
<dbReference type="Pfam" id="PF13943">
    <property type="entry name" value="WPP"/>
    <property type="match status" value="1"/>
</dbReference>
<dbReference type="InterPro" id="IPR025265">
    <property type="entry name" value="WPP_dom"/>
</dbReference>